<dbReference type="HOGENOM" id="CLU_444596_0_0_9"/>
<evidence type="ECO:0000256" key="1">
    <source>
        <dbReference type="SAM" id="MobiDB-lite"/>
    </source>
</evidence>
<dbReference type="Proteomes" id="UP000013981">
    <property type="component" value="Unassembled WGS sequence"/>
</dbReference>
<comment type="caution">
    <text evidence="2">The sequence shown here is derived from an EMBL/GenBank/DDBJ whole genome shotgun (WGS) entry which is preliminary data.</text>
</comment>
<sequence>MILLIFHHFIYTRQDQAGWGLLDTAPDTPDRDAVEAICRSMPASEDGPLYALVYSPALHGLVLCASMVCESGSDHRGRCIVHALVADDRQARANPALAALPALYLIPDCALPSEASGIEDFAVPASPTPDTLVHHLHGLGLSPDQLPALLFFLYRALPRHTAVFSLPIASDCTPADALYALAELLSWVTPPALMGSCTLGTGTESTGNLRFLLSRQADSTLPELSDPASIFFYTHAADALRSDPAGYQQFLQDFVLCVLPDMTPSWQTYPFLYLLSYLESNGSACLQDPDICAIYTPQIDLFFSYQTQYPALRDRLHALLCALAEHLTAQPDVYAALLARLTAAGDAAAFAALPDGLRTDAARLWIERTLSDCPDKRTALTRCQDALSYLPEPERCSLWKTQFSPALVTGSLPDYIAALQRFALADPTPWFQDGLQAALHRIFTPDWHLHPENRRKLTTLAQAASKCGLSAWFDQQIIHQIDRLFADPSDRQLCYNACRQILWDLLPAVGKHLERYKPPEPVVSTPASTAPPVQAPSAAPAAPAQAPQDLEQWLAQYNQLTASLRHLLMHQQTRLPESFSRDPALQQMVREAAMHIGLTKKQLRELLGWWGSLF</sequence>
<keyword evidence="3" id="KW-1185">Reference proteome</keyword>
<dbReference type="PATRIC" id="fig|1203606.4.peg.3015"/>
<accession>R8VST6</accession>
<evidence type="ECO:0000313" key="2">
    <source>
        <dbReference type="EMBL" id="EOQ35588.1"/>
    </source>
</evidence>
<dbReference type="EMBL" id="AQOB01000015">
    <property type="protein sequence ID" value="EOQ35588.1"/>
    <property type="molecule type" value="Genomic_DNA"/>
</dbReference>
<gene>
    <name evidence="2" type="ORF">HMPREF1526_03055</name>
</gene>
<feature type="compositionally biased region" description="Low complexity" evidence="1">
    <location>
        <begin position="524"/>
        <end position="545"/>
    </location>
</feature>
<reference evidence="2 3" key="1">
    <citation type="submission" date="2013-01" db="EMBL/GenBank/DDBJ databases">
        <title>The Genome Sequence of Butyricicoccus pullicaecorum 1.2.</title>
        <authorList>
            <consortium name="The Broad Institute Genome Sequencing Platform"/>
            <person name="Earl A."/>
            <person name="Ward D."/>
            <person name="Feldgarden M."/>
            <person name="Gevers D."/>
            <person name="Van Immerseel F."/>
            <person name="Eeckhaut V."/>
            <person name="Walker B."/>
            <person name="Young S.K."/>
            <person name="Zeng Q."/>
            <person name="Gargeya S."/>
            <person name="Fitzgerald M."/>
            <person name="Haas B."/>
            <person name="Abouelleil A."/>
            <person name="Alvarado L."/>
            <person name="Arachchi H.M."/>
            <person name="Berlin A.M."/>
            <person name="Chapman S.B."/>
            <person name="Dewar J."/>
            <person name="Goldberg J."/>
            <person name="Griggs A."/>
            <person name="Gujja S."/>
            <person name="Hansen M."/>
            <person name="Howarth C."/>
            <person name="Imamovic A."/>
            <person name="Larimer J."/>
            <person name="McCowan C."/>
            <person name="Murphy C."/>
            <person name="Neiman D."/>
            <person name="Pearson M."/>
            <person name="Priest M."/>
            <person name="Roberts A."/>
            <person name="Saif S."/>
            <person name="Shea T."/>
            <person name="Sisk P."/>
            <person name="Sykes S."/>
            <person name="Wortman J."/>
            <person name="Nusbaum C."/>
            <person name="Birren B."/>
        </authorList>
    </citation>
    <scope>NUCLEOTIDE SEQUENCE [LARGE SCALE GENOMIC DNA]</scope>
    <source>
        <strain evidence="2 3">1.2</strain>
    </source>
</reference>
<proteinExistence type="predicted"/>
<protein>
    <submittedName>
        <fullName evidence="2">Uncharacterized protein</fullName>
    </submittedName>
</protein>
<dbReference type="RefSeq" id="WP_016149141.1">
    <property type="nucleotide sequence ID" value="NZ_KB976105.1"/>
</dbReference>
<name>R8VST6_9FIRM</name>
<organism evidence="2 3">
    <name type="scientific">Butyricicoccus pullicaecorum 1.2</name>
    <dbReference type="NCBI Taxonomy" id="1203606"/>
    <lineage>
        <taxon>Bacteria</taxon>
        <taxon>Bacillati</taxon>
        <taxon>Bacillota</taxon>
        <taxon>Clostridia</taxon>
        <taxon>Eubacteriales</taxon>
        <taxon>Butyricicoccaceae</taxon>
        <taxon>Butyricicoccus</taxon>
    </lineage>
</organism>
<evidence type="ECO:0000313" key="3">
    <source>
        <dbReference type="Proteomes" id="UP000013981"/>
    </source>
</evidence>
<feature type="region of interest" description="Disordered" evidence="1">
    <location>
        <begin position="520"/>
        <end position="545"/>
    </location>
</feature>
<dbReference type="AlphaFoldDB" id="R8VST6"/>